<keyword evidence="3" id="KW-0227">DNA damage</keyword>
<name>A0A2C1LMX9_BACCE</name>
<comment type="caution">
    <text evidence="5">The sequence shown here is derived from an EMBL/GenBank/DDBJ whole genome shotgun (WGS) entry which is preliminary data.</text>
</comment>
<dbReference type="CDD" id="cd04496">
    <property type="entry name" value="SSB_OBF"/>
    <property type="match status" value="1"/>
</dbReference>
<dbReference type="Pfam" id="PF00436">
    <property type="entry name" value="SSB"/>
    <property type="match status" value="1"/>
</dbReference>
<dbReference type="PANTHER" id="PTHR10302:SF27">
    <property type="entry name" value="SINGLE-STRANDED DNA-BINDING PROTEIN"/>
    <property type="match status" value="1"/>
</dbReference>
<dbReference type="AlphaFoldDB" id="A0A2C1LMX9"/>
<dbReference type="NCBIfam" id="NF005241">
    <property type="entry name" value="PRK06751.1"/>
    <property type="match status" value="1"/>
</dbReference>
<keyword evidence="3" id="KW-0234">DNA repair</keyword>
<dbReference type="SUPFAM" id="SSF50249">
    <property type="entry name" value="Nucleic acid-binding proteins"/>
    <property type="match status" value="1"/>
</dbReference>
<dbReference type="PROSITE" id="PS50935">
    <property type="entry name" value="SSB"/>
    <property type="match status" value="1"/>
</dbReference>
<accession>A0A2C1LMX9</accession>
<feature type="compositionally biased region" description="Low complexity" evidence="4">
    <location>
        <begin position="126"/>
        <end position="147"/>
    </location>
</feature>
<evidence type="ECO:0000256" key="1">
    <source>
        <dbReference type="ARBA" id="ARBA00023125"/>
    </source>
</evidence>
<protein>
    <recommendedName>
        <fullName evidence="3">Single-stranded DNA-binding protein</fullName>
        <shortName evidence="3">SSB</shortName>
    </recommendedName>
</protein>
<keyword evidence="3" id="KW-0235">DNA replication</keyword>
<evidence type="ECO:0000313" key="5">
    <source>
        <dbReference type="EMBL" id="PGT99104.1"/>
    </source>
</evidence>
<feature type="region of interest" description="Disordered" evidence="4">
    <location>
        <begin position="104"/>
        <end position="170"/>
    </location>
</feature>
<comment type="caution">
    <text evidence="3">Lacks conserved residue(s) required for the propagation of feature annotation.</text>
</comment>
<evidence type="ECO:0000256" key="3">
    <source>
        <dbReference type="HAMAP-Rule" id="MF_00984"/>
    </source>
</evidence>
<keyword evidence="1 3" id="KW-0238">DNA-binding</keyword>
<evidence type="ECO:0000256" key="4">
    <source>
        <dbReference type="SAM" id="MobiDB-lite"/>
    </source>
</evidence>
<dbReference type="NCBIfam" id="TIGR00621">
    <property type="entry name" value="ssb"/>
    <property type="match status" value="1"/>
</dbReference>
<dbReference type="Proteomes" id="UP000225766">
    <property type="component" value="Unassembled WGS sequence"/>
</dbReference>
<feature type="short sequence motif" description="Important for interaction with partner proteins" evidence="3">
    <location>
        <begin position="165"/>
        <end position="170"/>
    </location>
</feature>
<gene>
    <name evidence="5" type="ORF">COD19_20045</name>
</gene>
<dbReference type="InterPro" id="IPR011344">
    <property type="entry name" value="ssDNA-bd"/>
</dbReference>
<dbReference type="InterPro" id="IPR012340">
    <property type="entry name" value="NA-bd_OB-fold"/>
</dbReference>
<proteinExistence type="inferred from homology"/>
<dbReference type="GO" id="GO:0006281">
    <property type="term" value="P:DNA repair"/>
    <property type="evidence" value="ECO:0007669"/>
    <property type="project" value="UniProtKB-UniRule"/>
</dbReference>
<dbReference type="GO" id="GO:0003697">
    <property type="term" value="F:single-stranded DNA binding"/>
    <property type="evidence" value="ECO:0007669"/>
    <property type="project" value="UniProtKB-UniRule"/>
</dbReference>
<dbReference type="EMBL" id="NUMG01000029">
    <property type="protein sequence ID" value="PGT99104.1"/>
    <property type="molecule type" value="Genomic_DNA"/>
</dbReference>
<dbReference type="RefSeq" id="WP_088233063.1">
    <property type="nucleotide sequence ID" value="NZ_JARXKI010000024.1"/>
</dbReference>
<comment type="function">
    <text evidence="3">Plays an important role in DNA replication, recombination and repair. Binds to ssDNA and to an array of partner proteins to recruit them to their sites of action during DNA metabolism.</text>
</comment>
<dbReference type="InterPro" id="IPR000424">
    <property type="entry name" value="Primosome_PriB/ssb"/>
</dbReference>
<dbReference type="FunFam" id="2.40.50.140:FF:000084">
    <property type="entry name" value="Single-stranded DNA-binding protein"/>
    <property type="match status" value="1"/>
</dbReference>
<reference evidence="5 6" key="1">
    <citation type="submission" date="2017-09" db="EMBL/GenBank/DDBJ databases">
        <title>Large-scale bioinformatics analysis of Bacillus genomes uncovers conserved roles of natural products in bacterial physiology.</title>
        <authorList>
            <consortium name="Agbiome Team Llc"/>
            <person name="Bleich R.M."/>
            <person name="Grubbs K.J."/>
            <person name="Santa Maria K.C."/>
            <person name="Allen S.E."/>
            <person name="Farag S."/>
            <person name="Shank E.A."/>
            <person name="Bowers A."/>
        </authorList>
    </citation>
    <scope>NUCLEOTIDE SEQUENCE [LARGE SCALE GENOMIC DNA]</scope>
    <source>
        <strain evidence="5 6">AFS040105</strain>
    </source>
</reference>
<keyword evidence="2 3" id="KW-0233">DNA recombination</keyword>
<dbReference type="HAMAP" id="MF_00984">
    <property type="entry name" value="SSB"/>
    <property type="match status" value="1"/>
</dbReference>
<evidence type="ECO:0000313" key="6">
    <source>
        <dbReference type="Proteomes" id="UP000225766"/>
    </source>
</evidence>
<dbReference type="PANTHER" id="PTHR10302">
    <property type="entry name" value="SINGLE-STRANDED DNA-BINDING PROTEIN"/>
    <property type="match status" value="1"/>
</dbReference>
<organism evidence="5 6">
    <name type="scientific">Bacillus cereus</name>
    <dbReference type="NCBI Taxonomy" id="1396"/>
    <lineage>
        <taxon>Bacteria</taxon>
        <taxon>Bacillati</taxon>
        <taxon>Bacillota</taxon>
        <taxon>Bacilli</taxon>
        <taxon>Bacillales</taxon>
        <taxon>Bacillaceae</taxon>
        <taxon>Bacillus</taxon>
        <taxon>Bacillus cereus group</taxon>
    </lineage>
</organism>
<evidence type="ECO:0000256" key="2">
    <source>
        <dbReference type="ARBA" id="ARBA00023172"/>
    </source>
</evidence>
<dbReference type="Gene3D" id="2.40.50.140">
    <property type="entry name" value="Nucleic acid-binding proteins"/>
    <property type="match status" value="1"/>
</dbReference>
<dbReference type="GO" id="GO:0006310">
    <property type="term" value="P:DNA recombination"/>
    <property type="evidence" value="ECO:0007669"/>
    <property type="project" value="UniProtKB-UniRule"/>
</dbReference>
<dbReference type="GO" id="GO:0009295">
    <property type="term" value="C:nucleoid"/>
    <property type="evidence" value="ECO:0007669"/>
    <property type="project" value="TreeGrafter"/>
</dbReference>
<sequence length="170" mass="18479">MMNRVILVGRLTKDPDLRYTPNGVAVATFTLAVNRAFANQQGEREADFINCVIWRKQAENVANYLKKGSLAGVDGRLQTRNYDGQDGKRVYVTEVLAESVQFLEPRNGGGEQRGSFNQQPSGAGFGNQSSNPFGQSSNPGNSGNSGFTKNDDPFSNVGQPIDISDDDLPF</sequence>
<comment type="subunit">
    <text evidence="3">Homotetramer.</text>
</comment>
<dbReference type="GO" id="GO:0006260">
    <property type="term" value="P:DNA replication"/>
    <property type="evidence" value="ECO:0007669"/>
    <property type="project" value="UniProtKB-UniRule"/>
</dbReference>
<dbReference type="OrthoDB" id="9809878at2"/>